<protein>
    <submittedName>
        <fullName evidence="3">Sugar transferase</fullName>
    </submittedName>
</protein>
<keyword evidence="3" id="KW-0808">Transferase</keyword>
<comment type="similarity">
    <text evidence="1">Belongs to the bacterial sugar transferase family.</text>
</comment>
<accession>A0A938XZS5</accession>
<dbReference type="Proteomes" id="UP000663791">
    <property type="component" value="Unassembled WGS sequence"/>
</dbReference>
<name>A0A938XZS5_9ACTN</name>
<evidence type="ECO:0000313" key="3">
    <source>
        <dbReference type="EMBL" id="MBM9459512.1"/>
    </source>
</evidence>
<gene>
    <name evidence="3" type="ORF">JK386_06325</name>
</gene>
<dbReference type="EMBL" id="JAERTX010000005">
    <property type="protein sequence ID" value="MBM9459512.1"/>
    <property type="molecule type" value="Genomic_DNA"/>
</dbReference>
<reference evidence="3" key="1">
    <citation type="submission" date="2021-01" db="EMBL/GenBank/DDBJ databases">
        <title>Novel species in genus Nocardioides.</title>
        <authorList>
            <person name="Zhang G."/>
        </authorList>
    </citation>
    <scope>NUCLEOTIDE SEQUENCE</scope>
    <source>
        <strain evidence="3">Zg-536</strain>
    </source>
</reference>
<keyword evidence="4" id="KW-1185">Reference proteome</keyword>
<feature type="domain" description="Bacterial sugar transferase" evidence="2">
    <location>
        <begin position="7"/>
        <end position="194"/>
    </location>
</feature>
<dbReference type="InterPro" id="IPR003362">
    <property type="entry name" value="Bact_transf"/>
</dbReference>
<evidence type="ECO:0000259" key="2">
    <source>
        <dbReference type="Pfam" id="PF02397"/>
    </source>
</evidence>
<sequence>MPEPRLRRLLDVLIALLTLSLLLPLLVALALAVRLSSRGPVLYRQVRIGAGGVPITVLKFRSMTADAESRRAALEVHNERSGPLFKMRHDPRVTPVGRWMRRFSLDELPQLLNVLSGSMSLVGPRPALPAEAACFDLHAARRHAVRPGLTGLAQVSGRSDLPWDSSLQLDLQYVERRSLHLDAHILLRTLPAVLLARGAY</sequence>
<comment type="caution">
    <text evidence="3">The sequence shown here is derived from an EMBL/GenBank/DDBJ whole genome shotgun (WGS) entry which is preliminary data.</text>
</comment>
<proteinExistence type="inferred from homology"/>
<dbReference type="GO" id="GO:0016780">
    <property type="term" value="F:phosphotransferase activity, for other substituted phosphate groups"/>
    <property type="evidence" value="ECO:0007669"/>
    <property type="project" value="TreeGrafter"/>
</dbReference>
<organism evidence="3 4">
    <name type="scientific">Nocardioides faecalis</name>
    <dbReference type="NCBI Taxonomy" id="2803858"/>
    <lineage>
        <taxon>Bacteria</taxon>
        <taxon>Bacillati</taxon>
        <taxon>Actinomycetota</taxon>
        <taxon>Actinomycetes</taxon>
        <taxon>Propionibacteriales</taxon>
        <taxon>Nocardioidaceae</taxon>
        <taxon>Nocardioides</taxon>
    </lineage>
</organism>
<dbReference type="PANTHER" id="PTHR30576">
    <property type="entry name" value="COLANIC BIOSYNTHESIS UDP-GLUCOSE LIPID CARRIER TRANSFERASE"/>
    <property type="match status" value="1"/>
</dbReference>
<dbReference type="Pfam" id="PF02397">
    <property type="entry name" value="Bac_transf"/>
    <property type="match status" value="1"/>
</dbReference>
<evidence type="ECO:0000256" key="1">
    <source>
        <dbReference type="ARBA" id="ARBA00006464"/>
    </source>
</evidence>
<evidence type="ECO:0000313" key="4">
    <source>
        <dbReference type="Proteomes" id="UP000663791"/>
    </source>
</evidence>
<dbReference type="PANTHER" id="PTHR30576:SF10">
    <property type="entry name" value="SLL5057 PROTEIN"/>
    <property type="match status" value="1"/>
</dbReference>
<dbReference type="AlphaFoldDB" id="A0A938XZS5"/>